<feature type="domain" description="Nucleoprotein TPR/MLP1-2" evidence="8">
    <location>
        <begin position="1062"/>
        <end position="1186"/>
    </location>
</feature>
<feature type="coiled-coil region" evidence="6">
    <location>
        <begin position="23"/>
        <end position="159"/>
    </location>
</feature>
<evidence type="ECO:0000256" key="2">
    <source>
        <dbReference type="ARBA" id="ARBA00005274"/>
    </source>
</evidence>
<evidence type="ECO:0000256" key="5">
    <source>
        <dbReference type="ARBA" id="ARBA00023242"/>
    </source>
</evidence>
<feature type="region of interest" description="Disordered" evidence="7">
    <location>
        <begin position="514"/>
        <end position="533"/>
    </location>
</feature>
<organism evidence="11">
    <name type="scientific">Schistocephalus solidus</name>
    <name type="common">Tapeworm</name>
    <dbReference type="NCBI Taxonomy" id="70667"/>
    <lineage>
        <taxon>Eukaryota</taxon>
        <taxon>Metazoa</taxon>
        <taxon>Spiralia</taxon>
        <taxon>Lophotrochozoa</taxon>
        <taxon>Platyhelminthes</taxon>
        <taxon>Cestoda</taxon>
        <taxon>Eucestoda</taxon>
        <taxon>Diphyllobothriidea</taxon>
        <taxon>Diphyllobothriidae</taxon>
        <taxon>Schistocephalus</taxon>
    </lineage>
</organism>
<feature type="coiled-coil region" evidence="6">
    <location>
        <begin position="957"/>
        <end position="1206"/>
    </location>
</feature>
<evidence type="ECO:0000256" key="7">
    <source>
        <dbReference type="SAM" id="MobiDB-lite"/>
    </source>
</evidence>
<accession>A0A0V0J6Z3</accession>
<feature type="domain" description="Nucleoprotein TPR/MPL1" evidence="9">
    <location>
        <begin position="176"/>
        <end position="251"/>
    </location>
</feature>
<feature type="coiled-coil region" evidence="6">
    <location>
        <begin position="730"/>
        <end position="887"/>
    </location>
</feature>
<dbReference type="Pfam" id="PF25785">
    <property type="entry name" value="TPR"/>
    <property type="match status" value="1"/>
</dbReference>
<feature type="coiled-coil region" evidence="6">
    <location>
        <begin position="1493"/>
        <end position="1527"/>
    </location>
</feature>
<dbReference type="InterPro" id="IPR012929">
    <property type="entry name" value="Nucleoprot-TPR/MLP1-2_dom"/>
</dbReference>
<evidence type="ECO:0000256" key="3">
    <source>
        <dbReference type="ARBA" id="ARBA00019789"/>
    </source>
</evidence>
<evidence type="ECO:0000259" key="9">
    <source>
        <dbReference type="Pfam" id="PF25481"/>
    </source>
</evidence>
<dbReference type="GO" id="GO:0005643">
    <property type="term" value="C:nuclear pore"/>
    <property type="evidence" value="ECO:0007669"/>
    <property type="project" value="UniProtKB-ARBA"/>
</dbReference>
<evidence type="ECO:0000313" key="11">
    <source>
        <dbReference type="EMBL" id="JAP61318.1"/>
    </source>
</evidence>
<feature type="non-terminal residue" evidence="11">
    <location>
        <position position="1729"/>
    </location>
</feature>
<dbReference type="Pfam" id="PF25481">
    <property type="entry name" value="Nucleoprot-TPR"/>
    <property type="match status" value="1"/>
</dbReference>
<evidence type="ECO:0000259" key="10">
    <source>
        <dbReference type="Pfam" id="PF25785"/>
    </source>
</evidence>
<gene>
    <name evidence="11" type="ORF">TR150502</name>
</gene>
<dbReference type="GO" id="GO:0006606">
    <property type="term" value="P:protein import into nucleus"/>
    <property type="evidence" value="ECO:0007669"/>
    <property type="project" value="InterPro"/>
</dbReference>
<dbReference type="GO" id="GO:1901673">
    <property type="term" value="P:regulation of mitotic spindle assembly"/>
    <property type="evidence" value="ECO:0007669"/>
    <property type="project" value="TreeGrafter"/>
</dbReference>
<dbReference type="PANTHER" id="PTHR18898:SF2">
    <property type="entry name" value="NUCLEOPROTEIN TPR"/>
    <property type="match status" value="1"/>
</dbReference>
<dbReference type="Pfam" id="PF07926">
    <property type="entry name" value="TPR_MLP1_2"/>
    <property type="match status" value="1"/>
</dbReference>
<keyword evidence="4 6" id="KW-0175">Coiled coil</keyword>
<proteinExistence type="inferred from homology"/>
<feature type="domain" description="NUA/TPR/MLP1-2-like" evidence="10">
    <location>
        <begin position="472"/>
        <end position="588"/>
    </location>
</feature>
<reference evidence="11" key="1">
    <citation type="submission" date="2016-01" db="EMBL/GenBank/DDBJ databases">
        <title>Reference transcriptome for the parasite Schistocephalus solidus: insights into the molecular evolution of parasitism.</title>
        <authorList>
            <person name="Hebert F.O."/>
            <person name="Grambauer S."/>
            <person name="Barber I."/>
            <person name="Landry C.R."/>
            <person name="Aubin-Horth N."/>
        </authorList>
    </citation>
    <scope>NUCLEOTIDE SEQUENCE</scope>
</reference>
<sequence length="1729" mass="195146">MDALIRLARLREEDLLGLSERVAENLAVAFDSLSNEVSELKNQLQKSESDKDEAITSLHETCDKYAEENSSINASLQTLRTAFDALEKRHISLLNEKDEYAKKFSDGLSISNELELVIKNLENDKESLSEQLSLRTNELEELVAEVKRLKDEVSATRQMKADAILQLEEAKALRSTVELRGKKAEEGMEAIRKHNTWLEEQLNEANDKLLSIRRDNTEKCLALERELSTRKVEFENSQATLLKLEDLVKKLTESNEDHIEKLKQRTDELINLEQLHANELGAQKRLTDLYKEQATEAEKKVEQMQKAVASMQELLKAGHEHVLQLQSEKEALLNAFTEEKKNLLEKSNTLALELRSAKEIVEKFRIQGLSEDELRKLNPAVATTIASLKRGRSLTQIYSDYVQVVEERDLLRLDKERLTEHVREMVTQLEEKGPLLRSQQEAFIKSKSRVEELEHAFSALQNDFKELHENFEDNKRRAGYFQRQNLRLKQSCRDMSAQVKTLLRELEIARGTVIRSDESDRPDSSSSGGDRLADESLDSRKLLAACIAANSVIDDNLVTFASLSELQSQNQKLLLVARDLASQLEDRESTDEHLANRVAELSAKVDALSGEVNVARLAAKEARSEADLAVRQRDAYQRILERHSISTSLADVSSSVLEESVGPGQSLTPYDNLSMLANRDSSINTSMNVTTQPSSPAINKLEESLCSLHSDFQQYREEKAKTDAVYTETVEKLRLEASEARVLNQKLASQLDFTHEKFRTLEANVANYKQEIAILREMNARYTTSAAASDDALTHLREEAARTADRLTAAEADSRQLARQLEHSRANETRLTQELESLRKQAVMHEQLMHQLQLIQSNLDQREEMEKRQAERRVTSLEMELAEVRRRSDERLEAANAQSSTLQTELLLARQSLKASEDELLELRASLAEATKQRAPSPKTAPSQPEASADDLKTLEHNNLANRLRDLERECASLRVSLEAAREQSAEYQKLANEMEEHIARLSRERDELEKTFTTESEERNQRCEFLELQLNLERMERQDVVNENVRLSEELNKLRTDLRAELAAARTDLTAAIERRDAALEFENKARSEIEAHEKTAREAREKYEMELKLHAEDVQLLTEARKVSCGASSEISALKVELEASRARLRDANSSAETQACLWDEERAKLSAKISESNAEVDRLQEQILKLTEQLNGLRKLLEQSTSDTIAAEQFTTQIQASEDFAQILDYLRRQKSIAEAAEEAANAEVARLTLRAKSLERQVADLQTKLAEERRNSEVKAETSRQHAHLMNQLEQLNLLSESNRLLRQERETVREAAARAEAQLAALRADTEPMRDQCKSLEDARDLLISEKKSLEEERDRWKERCTRLVETTKRMDPEEYKQACNERDELQRRLRSLEDAKVASEREAEAKVNGLEAHIAELSTTVAQLEAQKRVSDVQISSIESQCKTQKEELEKRQTNIIKLREIARKYRHETDELRSRISSSQAQEATMKTAEEAAVAAQADLMNARSNLELERERSLQLSQELGRLKNLLDATEALPVIGSIQSEPDQFIVPTTSTDAASSALQTRLNRLLSVLAAELTQLRAQGEAQRERLLRMQLIESQLTKSKRECADLRAQLSAATAAANTPTLPPPAIPSVSTAVLSEATSSSIVLQAAPTLAFEMTQDIATNTQSFPMDTPVCATSVFGAPTTTPVTVSAASHSWIARAAATVQPVQTSSPVAVTPTA</sequence>
<protein>
    <recommendedName>
        <fullName evidence="3">Nucleoprotein TPR</fullName>
    </recommendedName>
</protein>
<dbReference type="InterPro" id="IPR057577">
    <property type="entry name" value="Nucleoprot-TPR/MLP1_dom"/>
</dbReference>
<dbReference type="EMBL" id="GEEE01001907">
    <property type="protein sequence ID" value="JAP61318.1"/>
    <property type="molecule type" value="Transcribed_RNA"/>
</dbReference>
<feature type="coiled-coil region" evidence="6">
    <location>
        <begin position="1600"/>
        <end position="1627"/>
    </location>
</feature>
<comment type="similarity">
    <text evidence="2">Belongs to the TPR family.</text>
</comment>
<dbReference type="InterPro" id="IPR057974">
    <property type="entry name" value="NUA/TPR/MLP1-2-like_dom"/>
</dbReference>
<evidence type="ECO:0000256" key="6">
    <source>
        <dbReference type="SAM" id="Coils"/>
    </source>
</evidence>
<comment type="subcellular location">
    <subcellularLocation>
        <location evidence="1">Nucleus</location>
    </subcellularLocation>
</comment>
<feature type="region of interest" description="Disordered" evidence="7">
    <location>
        <begin position="929"/>
        <end position="952"/>
    </location>
</feature>
<dbReference type="GO" id="GO:0017056">
    <property type="term" value="F:structural constituent of nuclear pore"/>
    <property type="evidence" value="ECO:0007669"/>
    <property type="project" value="TreeGrafter"/>
</dbReference>
<dbReference type="GO" id="GO:0006406">
    <property type="term" value="P:mRNA export from nucleus"/>
    <property type="evidence" value="ECO:0007669"/>
    <property type="project" value="TreeGrafter"/>
</dbReference>
<feature type="coiled-coil region" evidence="6">
    <location>
        <begin position="1236"/>
        <end position="1433"/>
    </location>
</feature>
<evidence type="ECO:0000259" key="8">
    <source>
        <dbReference type="Pfam" id="PF07926"/>
    </source>
</evidence>
<keyword evidence="5" id="KW-0539">Nucleus</keyword>
<evidence type="ECO:0000256" key="4">
    <source>
        <dbReference type="ARBA" id="ARBA00023054"/>
    </source>
</evidence>
<name>A0A0V0J6Z3_SCHSO</name>
<feature type="coiled-coil region" evidence="6">
    <location>
        <begin position="188"/>
        <end position="353"/>
    </location>
</feature>
<dbReference type="GO" id="GO:0034399">
    <property type="term" value="C:nuclear periphery"/>
    <property type="evidence" value="ECO:0007669"/>
    <property type="project" value="UniProtKB-ARBA"/>
</dbReference>
<dbReference type="PANTHER" id="PTHR18898">
    <property type="entry name" value="NUCLEOPROTEIN TPR-RELATED"/>
    <property type="match status" value="1"/>
</dbReference>
<evidence type="ECO:0000256" key="1">
    <source>
        <dbReference type="ARBA" id="ARBA00004123"/>
    </source>
</evidence>